<reference evidence="2 3" key="1">
    <citation type="journal article" date="2024" name="Ann. Entomol. Soc. Am.">
        <title>Genomic analyses of the southern and eastern yellowjacket wasps (Hymenoptera: Vespidae) reveal evolutionary signatures of social life.</title>
        <authorList>
            <person name="Catto M.A."/>
            <person name="Caine P.B."/>
            <person name="Orr S.E."/>
            <person name="Hunt B.G."/>
            <person name="Goodisman M.A.D."/>
        </authorList>
    </citation>
    <scope>NUCLEOTIDE SEQUENCE [LARGE SCALE GENOMIC DNA]</scope>
    <source>
        <strain evidence="2">233</strain>
        <tissue evidence="2">Head and thorax</tissue>
    </source>
</reference>
<dbReference type="EMBL" id="JAUDFV010000138">
    <property type="protein sequence ID" value="KAL2725642.1"/>
    <property type="molecule type" value="Genomic_DNA"/>
</dbReference>
<accession>A0ABD2AYG2</accession>
<evidence type="ECO:0000313" key="3">
    <source>
        <dbReference type="Proteomes" id="UP001607302"/>
    </source>
</evidence>
<feature type="region of interest" description="Disordered" evidence="1">
    <location>
        <begin position="25"/>
        <end position="67"/>
    </location>
</feature>
<proteinExistence type="predicted"/>
<dbReference type="Proteomes" id="UP001607302">
    <property type="component" value="Unassembled WGS sequence"/>
</dbReference>
<comment type="caution">
    <text evidence="2">The sequence shown here is derived from an EMBL/GenBank/DDBJ whole genome shotgun (WGS) entry which is preliminary data.</text>
</comment>
<feature type="compositionally biased region" description="Basic and acidic residues" evidence="1">
    <location>
        <begin position="28"/>
        <end position="50"/>
    </location>
</feature>
<keyword evidence="3" id="KW-1185">Reference proteome</keyword>
<evidence type="ECO:0000256" key="1">
    <source>
        <dbReference type="SAM" id="MobiDB-lite"/>
    </source>
</evidence>
<dbReference type="AlphaFoldDB" id="A0ABD2AYG2"/>
<protein>
    <submittedName>
        <fullName evidence="2">Uncharacterized protein</fullName>
    </submittedName>
</protein>
<sequence>MREVEEERIDEESCFRGLEKVGNGISRARVEDKMAGTLDASKRKGEEEKNGGGGGEGEGEGDEGGGRGNQFLGRCFVLEGTLSFPRGNANRTVTYTCSSRPFHTKRVEQ</sequence>
<name>A0ABD2AYG2_VESSQ</name>
<organism evidence="2 3">
    <name type="scientific">Vespula squamosa</name>
    <name type="common">Southern yellow jacket</name>
    <name type="synonym">Wasp</name>
    <dbReference type="NCBI Taxonomy" id="30214"/>
    <lineage>
        <taxon>Eukaryota</taxon>
        <taxon>Metazoa</taxon>
        <taxon>Ecdysozoa</taxon>
        <taxon>Arthropoda</taxon>
        <taxon>Hexapoda</taxon>
        <taxon>Insecta</taxon>
        <taxon>Pterygota</taxon>
        <taxon>Neoptera</taxon>
        <taxon>Endopterygota</taxon>
        <taxon>Hymenoptera</taxon>
        <taxon>Apocrita</taxon>
        <taxon>Aculeata</taxon>
        <taxon>Vespoidea</taxon>
        <taxon>Vespidae</taxon>
        <taxon>Vespinae</taxon>
        <taxon>Vespula</taxon>
    </lineage>
</organism>
<evidence type="ECO:0000313" key="2">
    <source>
        <dbReference type="EMBL" id="KAL2725642.1"/>
    </source>
</evidence>
<gene>
    <name evidence="2" type="ORF">V1478_008315</name>
</gene>